<dbReference type="InterPro" id="IPR002401">
    <property type="entry name" value="Cyt_P450_E_grp-I"/>
</dbReference>
<dbReference type="Gene3D" id="3.40.720.10">
    <property type="entry name" value="Alkaline Phosphatase, subunit A"/>
    <property type="match status" value="1"/>
</dbReference>
<dbReference type="GO" id="GO:0020037">
    <property type="term" value="F:heme binding"/>
    <property type="evidence" value="ECO:0007669"/>
    <property type="project" value="InterPro"/>
</dbReference>
<dbReference type="GO" id="GO:0008484">
    <property type="term" value="F:sulfuric ester hydrolase activity"/>
    <property type="evidence" value="ECO:0007669"/>
    <property type="project" value="InterPro"/>
</dbReference>
<keyword evidence="26" id="KW-1071">Ligand-gated ion channel</keyword>
<evidence type="ECO:0000256" key="18">
    <source>
        <dbReference type="ARBA" id="ARBA00023002"/>
    </source>
</evidence>
<evidence type="ECO:0000259" key="30">
    <source>
        <dbReference type="SMART" id="SM00062"/>
    </source>
</evidence>
<evidence type="ECO:0000256" key="1">
    <source>
        <dbReference type="ARBA" id="ARBA00001913"/>
    </source>
</evidence>
<keyword evidence="13" id="KW-0378">Hydrolase</keyword>
<feature type="domain" description="Ionotropic glutamate receptor C-terminal" evidence="31">
    <location>
        <begin position="23"/>
        <end position="271"/>
    </location>
</feature>
<comment type="subcellular location">
    <subcellularLocation>
        <location evidence="5">Endoplasmic reticulum membrane</location>
        <topology evidence="5">Peripheral membrane protein</topology>
    </subcellularLocation>
    <subcellularLocation>
        <location evidence="3">Membrane</location>
        <topology evidence="3">Multi-pass membrane protein</topology>
    </subcellularLocation>
    <subcellularLocation>
        <location evidence="4">Microsome membrane</location>
        <topology evidence="4">Peripheral membrane protein</topology>
    </subcellularLocation>
</comment>
<accession>A0A9Q0MAI9</accession>
<evidence type="ECO:0000256" key="8">
    <source>
        <dbReference type="ARBA" id="ARBA00010617"/>
    </source>
</evidence>
<keyword evidence="12 28" id="KW-0479">Metal-binding</keyword>
<dbReference type="Gene3D" id="3.30.1120.10">
    <property type="match status" value="1"/>
</dbReference>
<dbReference type="EMBL" id="JAPWDV010000001">
    <property type="protein sequence ID" value="KAJ6221869.1"/>
    <property type="molecule type" value="Genomic_DNA"/>
</dbReference>
<keyword evidence="34" id="KW-1185">Reference proteome</keyword>
<dbReference type="CDD" id="cd11055">
    <property type="entry name" value="CYP3A-like"/>
    <property type="match status" value="1"/>
</dbReference>
<dbReference type="Pfam" id="PF00884">
    <property type="entry name" value="Sulfatase"/>
    <property type="match status" value="1"/>
</dbReference>
<keyword evidence="19 28" id="KW-0408">Iron</keyword>
<dbReference type="SUPFAM" id="SSF53850">
    <property type="entry name" value="Periplasmic binding protein-like II"/>
    <property type="match status" value="1"/>
</dbReference>
<dbReference type="InterPro" id="IPR001320">
    <property type="entry name" value="Iontro_rcpt_C"/>
</dbReference>
<dbReference type="InterPro" id="IPR024607">
    <property type="entry name" value="Sulfatase_CS"/>
</dbReference>
<dbReference type="Pfam" id="PF00067">
    <property type="entry name" value="p450"/>
    <property type="match status" value="1"/>
</dbReference>
<dbReference type="GO" id="GO:0005886">
    <property type="term" value="C:plasma membrane"/>
    <property type="evidence" value="ECO:0007669"/>
    <property type="project" value="UniProtKB-ARBA"/>
</dbReference>
<evidence type="ECO:0000256" key="9">
    <source>
        <dbReference type="ARBA" id="ARBA00022448"/>
    </source>
</evidence>
<keyword evidence="21" id="KW-0175">Coiled coil</keyword>
<keyword evidence="24" id="KW-0675">Receptor</keyword>
<evidence type="ECO:0000256" key="28">
    <source>
        <dbReference type="PIRSR" id="PIRSR602401-1"/>
    </source>
</evidence>
<keyword evidence="17" id="KW-1133">Transmembrane helix</keyword>
<keyword evidence="16" id="KW-0492">Microsome</keyword>
<evidence type="ECO:0000256" key="12">
    <source>
        <dbReference type="ARBA" id="ARBA00022723"/>
    </source>
</evidence>
<dbReference type="Proteomes" id="UP001142055">
    <property type="component" value="Chromosome 1"/>
</dbReference>
<keyword evidence="23" id="KW-0472">Membrane</keyword>
<dbReference type="GO" id="GO:0016705">
    <property type="term" value="F:oxidoreductase activity, acting on paired donors, with incorporation or reduction of molecular oxygen"/>
    <property type="evidence" value="ECO:0007669"/>
    <property type="project" value="InterPro"/>
</dbReference>
<evidence type="ECO:0000256" key="2">
    <source>
        <dbReference type="ARBA" id="ARBA00001971"/>
    </source>
</evidence>
<feature type="domain" description="Solute-binding protein family 3/N-terminal" evidence="30">
    <location>
        <begin position="23"/>
        <end position="266"/>
    </location>
</feature>
<dbReference type="InterPro" id="IPR001638">
    <property type="entry name" value="Solute-binding_3/MltF_N"/>
</dbReference>
<dbReference type="PRINTS" id="PR00385">
    <property type="entry name" value="P450"/>
</dbReference>
<evidence type="ECO:0000256" key="20">
    <source>
        <dbReference type="ARBA" id="ARBA00023033"/>
    </source>
</evidence>
<evidence type="ECO:0000256" key="29">
    <source>
        <dbReference type="SAM" id="SignalP"/>
    </source>
</evidence>
<dbReference type="Pfam" id="PF10613">
    <property type="entry name" value="Lig_chan-Glu_bd"/>
    <property type="match status" value="1"/>
</dbReference>
<comment type="cofactor">
    <cofactor evidence="1">
        <name>Ca(2+)</name>
        <dbReference type="ChEBI" id="CHEBI:29108"/>
    </cofactor>
</comment>
<evidence type="ECO:0000256" key="7">
    <source>
        <dbReference type="ARBA" id="ARBA00008779"/>
    </source>
</evidence>
<dbReference type="InterPro" id="IPR017972">
    <property type="entry name" value="Cyt_P450_CS"/>
</dbReference>
<evidence type="ECO:0000313" key="33">
    <source>
        <dbReference type="EMBL" id="KAJ6221869.1"/>
    </source>
</evidence>
<dbReference type="FunFam" id="1.10.630.10:FF:000042">
    <property type="entry name" value="Cytochrome P450"/>
    <property type="match status" value="1"/>
</dbReference>
<comment type="cofactor">
    <cofactor evidence="2 28">
        <name>heme</name>
        <dbReference type="ChEBI" id="CHEBI:30413"/>
    </cofactor>
</comment>
<feature type="binding site" description="axial binding residue" evidence="28">
    <location>
        <position position="715"/>
    </location>
    <ligand>
        <name>heme</name>
        <dbReference type="ChEBI" id="CHEBI:30413"/>
    </ligand>
    <ligandPart>
        <name>Fe</name>
        <dbReference type="ChEBI" id="CHEBI:18248"/>
    </ligandPart>
</feature>
<evidence type="ECO:0000256" key="21">
    <source>
        <dbReference type="ARBA" id="ARBA00023054"/>
    </source>
</evidence>
<dbReference type="GO" id="GO:0005789">
    <property type="term" value="C:endoplasmic reticulum membrane"/>
    <property type="evidence" value="ECO:0007669"/>
    <property type="project" value="UniProtKB-SubCell"/>
</dbReference>
<evidence type="ECO:0000256" key="3">
    <source>
        <dbReference type="ARBA" id="ARBA00004141"/>
    </source>
</evidence>
<comment type="similarity">
    <text evidence="6">Belongs to the glutamate-gated ion channel (TC 1.A.10.1) family.</text>
</comment>
<dbReference type="PANTHER" id="PTHR10342:SF273">
    <property type="entry name" value="RE14504P"/>
    <property type="match status" value="1"/>
</dbReference>
<dbReference type="GO" id="GO:0004497">
    <property type="term" value="F:monooxygenase activity"/>
    <property type="evidence" value="ECO:0007669"/>
    <property type="project" value="UniProtKB-KW"/>
</dbReference>
<keyword evidence="9" id="KW-0813">Transport</keyword>
<dbReference type="SMART" id="SM00062">
    <property type="entry name" value="PBPb"/>
    <property type="match status" value="1"/>
</dbReference>
<keyword evidence="29" id="KW-0732">Signal</keyword>
<dbReference type="InterPro" id="IPR036396">
    <property type="entry name" value="Cyt_P450_sf"/>
</dbReference>
<feature type="signal peptide" evidence="29">
    <location>
        <begin position="1"/>
        <end position="22"/>
    </location>
</feature>
<evidence type="ECO:0000256" key="16">
    <source>
        <dbReference type="ARBA" id="ARBA00022848"/>
    </source>
</evidence>
<dbReference type="InterPro" id="IPR019594">
    <property type="entry name" value="Glu/Gly-bd"/>
</dbReference>
<evidence type="ECO:0000256" key="13">
    <source>
        <dbReference type="ARBA" id="ARBA00022801"/>
    </source>
</evidence>
<keyword evidence="14" id="KW-0256">Endoplasmic reticulum</keyword>
<evidence type="ECO:0000256" key="25">
    <source>
        <dbReference type="ARBA" id="ARBA00023180"/>
    </source>
</evidence>
<keyword evidence="10 28" id="KW-0349">Heme</keyword>
<dbReference type="GO" id="GO:0015276">
    <property type="term" value="F:ligand-gated monoatomic ion channel activity"/>
    <property type="evidence" value="ECO:0007669"/>
    <property type="project" value="InterPro"/>
</dbReference>
<evidence type="ECO:0000256" key="24">
    <source>
        <dbReference type="ARBA" id="ARBA00023170"/>
    </source>
</evidence>
<dbReference type="PANTHER" id="PTHR10342">
    <property type="entry name" value="ARYLSULFATASE"/>
    <property type="match status" value="1"/>
</dbReference>
<evidence type="ECO:0000256" key="23">
    <source>
        <dbReference type="ARBA" id="ARBA00023136"/>
    </source>
</evidence>
<dbReference type="CDD" id="cd16029">
    <property type="entry name" value="4-S"/>
    <property type="match status" value="1"/>
</dbReference>
<keyword evidence="15" id="KW-0106">Calcium</keyword>
<protein>
    <recommendedName>
        <fullName evidence="35">Arylsulfatase B-like</fullName>
    </recommendedName>
</protein>
<evidence type="ECO:0000256" key="17">
    <source>
        <dbReference type="ARBA" id="ARBA00022989"/>
    </source>
</evidence>
<keyword evidence="11" id="KW-0812">Transmembrane</keyword>
<dbReference type="AlphaFoldDB" id="A0A9Q0MAI9"/>
<keyword evidence="22" id="KW-0406">Ion transport</keyword>
<dbReference type="Gene3D" id="3.40.190.10">
    <property type="entry name" value="Periplasmic binding protein-like II"/>
    <property type="match status" value="2"/>
</dbReference>
<proteinExistence type="inferred from homology"/>
<dbReference type="PRINTS" id="PR00463">
    <property type="entry name" value="EP450I"/>
</dbReference>
<evidence type="ECO:0000256" key="14">
    <source>
        <dbReference type="ARBA" id="ARBA00022824"/>
    </source>
</evidence>
<dbReference type="SUPFAM" id="SSF53649">
    <property type="entry name" value="Alkaline phosphatase-like"/>
    <property type="match status" value="1"/>
</dbReference>
<comment type="similarity">
    <text evidence="7">Belongs to the sulfatase family.</text>
</comment>
<organism evidence="33 34">
    <name type="scientific">Blomia tropicalis</name>
    <name type="common">Mite</name>
    <dbReference type="NCBI Taxonomy" id="40697"/>
    <lineage>
        <taxon>Eukaryota</taxon>
        <taxon>Metazoa</taxon>
        <taxon>Ecdysozoa</taxon>
        <taxon>Arthropoda</taxon>
        <taxon>Chelicerata</taxon>
        <taxon>Arachnida</taxon>
        <taxon>Acari</taxon>
        <taxon>Acariformes</taxon>
        <taxon>Sarcoptiformes</taxon>
        <taxon>Astigmata</taxon>
        <taxon>Glycyphagoidea</taxon>
        <taxon>Echimyopodidae</taxon>
        <taxon>Blomia</taxon>
    </lineage>
</organism>
<dbReference type="GO" id="GO:0005506">
    <property type="term" value="F:iron ion binding"/>
    <property type="evidence" value="ECO:0007669"/>
    <property type="project" value="InterPro"/>
</dbReference>
<dbReference type="InterPro" id="IPR017850">
    <property type="entry name" value="Alkaline_phosphatase_core_sf"/>
</dbReference>
<feature type="domain" description="Ionotropic glutamate receptor L-glutamate and glycine-binding" evidence="32">
    <location>
        <begin position="34"/>
        <end position="91"/>
    </location>
</feature>
<name>A0A9Q0MAI9_BLOTA</name>
<dbReference type="SMART" id="SM00079">
    <property type="entry name" value="PBPe"/>
    <property type="match status" value="1"/>
</dbReference>
<dbReference type="Gene3D" id="1.10.630.10">
    <property type="entry name" value="Cytochrome P450"/>
    <property type="match status" value="1"/>
</dbReference>
<evidence type="ECO:0000256" key="4">
    <source>
        <dbReference type="ARBA" id="ARBA00004174"/>
    </source>
</evidence>
<evidence type="ECO:0000256" key="11">
    <source>
        <dbReference type="ARBA" id="ARBA00022692"/>
    </source>
</evidence>
<comment type="caution">
    <text evidence="33">The sequence shown here is derived from an EMBL/GenBank/DDBJ whole genome shotgun (WGS) entry which is preliminary data.</text>
</comment>
<evidence type="ECO:0000259" key="31">
    <source>
        <dbReference type="SMART" id="SM00079"/>
    </source>
</evidence>
<dbReference type="InterPro" id="IPR000917">
    <property type="entry name" value="Sulfatase_N"/>
</dbReference>
<evidence type="ECO:0000259" key="32">
    <source>
        <dbReference type="SMART" id="SM00918"/>
    </source>
</evidence>
<keyword evidence="25" id="KW-0325">Glycoprotein</keyword>
<evidence type="ECO:0000256" key="27">
    <source>
        <dbReference type="ARBA" id="ARBA00023303"/>
    </source>
</evidence>
<keyword evidence="20" id="KW-0503">Monooxygenase</keyword>
<dbReference type="SMART" id="SM00918">
    <property type="entry name" value="Lig_chan-Glu_bd"/>
    <property type="match status" value="1"/>
</dbReference>
<feature type="chain" id="PRO_5040207782" description="Arylsulfatase B-like" evidence="29">
    <location>
        <begin position="23"/>
        <end position="1274"/>
    </location>
</feature>
<dbReference type="InterPro" id="IPR001128">
    <property type="entry name" value="Cyt_P450"/>
</dbReference>
<gene>
    <name evidence="33" type="ORF">RDWZM_000414</name>
</gene>
<dbReference type="SUPFAM" id="SSF48264">
    <property type="entry name" value="Cytochrome P450"/>
    <property type="match status" value="1"/>
</dbReference>
<evidence type="ECO:0000256" key="26">
    <source>
        <dbReference type="ARBA" id="ARBA00023286"/>
    </source>
</evidence>
<dbReference type="FunFam" id="3.40.190.10:FF:000078">
    <property type="entry name" value="glutamate receptor ionotropic, NMDA 3B"/>
    <property type="match status" value="1"/>
</dbReference>
<evidence type="ECO:0008006" key="35">
    <source>
        <dbReference type="Google" id="ProtNLM"/>
    </source>
</evidence>
<dbReference type="PROSITE" id="PS00086">
    <property type="entry name" value="CYTOCHROME_P450"/>
    <property type="match status" value="1"/>
</dbReference>
<evidence type="ECO:0000313" key="34">
    <source>
        <dbReference type="Proteomes" id="UP001142055"/>
    </source>
</evidence>
<keyword evidence="27" id="KW-0407">Ion channel</keyword>
<dbReference type="PROSITE" id="PS00149">
    <property type="entry name" value="SULFATASE_2"/>
    <property type="match status" value="1"/>
</dbReference>
<evidence type="ECO:0000256" key="10">
    <source>
        <dbReference type="ARBA" id="ARBA00022617"/>
    </source>
</evidence>
<keyword evidence="18" id="KW-0560">Oxidoreductase</keyword>
<evidence type="ECO:0000256" key="6">
    <source>
        <dbReference type="ARBA" id="ARBA00008685"/>
    </source>
</evidence>
<comment type="similarity">
    <text evidence="8">Belongs to the cytochrome P450 family.</text>
</comment>
<dbReference type="PROSITE" id="PS00523">
    <property type="entry name" value="SULFATASE_1"/>
    <property type="match status" value="1"/>
</dbReference>
<evidence type="ECO:0000256" key="5">
    <source>
        <dbReference type="ARBA" id="ARBA00004406"/>
    </source>
</evidence>
<sequence length="1274" mass="146927">MYSSIKIIVILLIVSCLRKIEATILAGVTINSPPFVMIENNRFSGLCIDLMDEIHRRSGLKYSLYLVGDHQYGPGPMRDGVMTGMIGDVFNKKADFAIADLTVAPYRERYVTFSEPFFTFSISALVKRTAAVKNLRTLDDLAIKSNLSIGTYGSGYTLERMQRLRKDVRTIRWLYNRIALNHSNLVHTIDEAMQKVHNGSFAFLQEAPRNIYRSIKDCSLTVLSDPNYYALGQYAIAFRQDSPYIGVFNRTIHQLRKEAIAIFFINHRYNYWSRLGIDGPKAFPILGTFYYQWRNGQLKCDLEWTQKYGKIYGLYNFFEPTLSILDNELIKQVMVKDFNLFVNRRENASNHEIWSKNLFGIEGEDWKRIRTITSPTFTSGKLKSMHKLMNRCVTTLVEYLDTVSSKRVNERVIDTKKIISGFTIDVIASTSFATETNANGKHANESPFVENGMKLFTFRFLRIVGIKLIPGVIRKLIGFTLNLEPKPFEFFTSLSRQVIKNRKQNPNNRRNDLVQLLVETSVSETELQNSNYDKLTACDGHEEDDAIDIKKSKKADNKTLTENEIIAQCILFFAAGFETTASTLSHCLWELAQNPSTQERLNEELKSLSNLDHESEEYFEKVNRLPYLEAVIKETLRKYPPVPRLTRRVGVDNYQLGPVKLYKNQVVEIAAFAVHRNEEYYPEPNRFNPDRFMPENKHLLVPYTYLPFGQGPRNCIGMRFAYQEIKLCLAQVIQKFQFEKTPQTPDVLEFSKIGIVQFQLIYSKKPNVLIILADDLGWGDVSFHGSDQIPTPNIDLLASSGIILNNYYISPICSPSRSALLTGYYPIHTGMQVGVIAASTPYGLPLHFRTMGDYFRDLGYRTHLVGKWHQGMFKFDYFPTHRGFDTFFGYLTGHSDYFNRTGGDFWHGYDFREQDERGNLTKYAEQYSTDMYTDRVIQLIREHENNQTDPFLIYFAQQSVHGGTFESIQPPKEYENKFHWIKDEKRRNFAGMVVALDDSVGKVVRALEETGQLDDTIILFSNDNGGATGNNHGQFIDRSRGSNYPLKGSKYTLWEGGVRGTAFLWYNQFNRSYVNNHLMHLTDILPTLYSAAGGDPSNLGPIDGIDQWSTLFNETSEPVRNHLLHNIDNDENFWALRYQNYKLTNGTWARGAYDMWYEAPGQSVERAPICYNCTDVYYVLEQRMQLPNEITRIKIQCNQTKPILKKNDGYQLHLFNIEQDPCEMVNLVEKYPGIVKNLFKLYEHYNSTYVKPVNEIMDPKADPRLHGGWISPWK</sequence>
<evidence type="ECO:0000256" key="19">
    <source>
        <dbReference type="ARBA" id="ARBA00023004"/>
    </source>
</evidence>
<dbReference type="InterPro" id="IPR047115">
    <property type="entry name" value="ARSB"/>
</dbReference>
<evidence type="ECO:0000256" key="15">
    <source>
        <dbReference type="ARBA" id="ARBA00022837"/>
    </source>
</evidence>
<reference evidence="33" key="1">
    <citation type="submission" date="2022-12" db="EMBL/GenBank/DDBJ databases">
        <title>Genome assemblies of Blomia tropicalis.</title>
        <authorList>
            <person name="Cui Y."/>
        </authorList>
    </citation>
    <scope>NUCLEOTIDE SEQUENCE</scope>
    <source>
        <tissue evidence="33">Adult mites</tissue>
    </source>
</reference>
<evidence type="ECO:0000256" key="22">
    <source>
        <dbReference type="ARBA" id="ARBA00023065"/>
    </source>
</evidence>